<keyword evidence="2" id="KW-1185">Reference proteome</keyword>
<reference evidence="1" key="2">
    <citation type="submission" date="2025-09" db="UniProtKB">
        <authorList>
            <consortium name="Ensembl"/>
        </authorList>
    </citation>
    <scope>IDENTIFICATION</scope>
</reference>
<evidence type="ECO:0000313" key="2">
    <source>
        <dbReference type="Proteomes" id="UP000694422"/>
    </source>
</evidence>
<sequence length="63" mass="7677">MNIPESMDMLYVFKNNSYRWCMPVILAIWEAETRRITSLKPISETYRDPYSVSKIKKDWRWGM</sequence>
<proteinExistence type="predicted"/>
<evidence type="ECO:0000313" key="1">
    <source>
        <dbReference type="Ensembl" id="ENSSDAP00000018001.1"/>
    </source>
</evidence>
<dbReference type="Proteomes" id="UP000694422">
    <property type="component" value="Unplaced"/>
</dbReference>
<accession>A0A8C9URY8</accession>
<protein>
    <submittedName>
        <fullName evidence="1">Uncharacterized protein</fullName>
    </submittedName>
</protein>
<organism evidence="1 2">
    <name type="scientific">Spermophilus dauricus</name>
    <name type="common">Daurian ground squirrel</name>
    <dbReference type="NCBI Taxonomy" id="99837"/>
    <lineage>
        <taxon>Eukaryota</taxon>
        <taxon>Metazoa</taxon>
        <taxon>Chordata</taxon>
        <taxon>Craniata</taxon>
        <taxon>Vertebrata</taxon>
        <taxon>Euteleostomi</taxon>
        <taxon>Mammalia</taxon>
        <taxon>Eutheria</taxon>
        <taxon>Euarchontoglires</taxon>
        <taxon>Glires</taxon>
        <taxon>Rodentia</taxon>
        <taxon>Sciuromorpha</taxon>
        <taxon>Sciuridae</taxon>
        <taxon>Xerinae</taxon>
        <taxon>Marmotini</taxon>
        <taxon>Spermophilus</taxon>
    </lineage>
</organism>
<dbReference type="AlphaFoldDB" id="A0A8C9URY8"/>
<reference evidence="1" key="1">
    <citation type="submission" date="2025-08" db="UniProtKB">
        <authorList>
            <consortium name="Ensembl"/>
        </authorList>
    </citation>
    <scope>IDENTIFICATION</scope>
</reference>
<dbReference type="Ensembl" id="ENSSDAT00000020585.1">
    <property type="protein sequence ID" value="ENSSDAP00000018001.1"/>
    <property type="gene ID" value="ENSSDAG00000016440.1"/>
</dbReference>
<name>A0A8C9URY8_SPEDA</name>